<protein>
    <submittedName>
        <fullName evidence="3">Peptidylprolyl isomerase</fullName>
    </submittedName>
</protein>
<dbReference type="Pfam" id="PF00639">
    <property type="entry name" value="Rotamase"/>
    <property type="match status" value="1"/>
</dbReference>
<comment type="caution">
    <text evidence="3">The sequence shown here is derived from an EMBL/GenBank/DDBJ whole genome shotgun (WGS) entry which is preliminary data.</text>
</comment>
<dbReference type="Pfam" id="PF13616">
    <property type="entry name" value="Rotamase_3"/>
    <property type="match status" value="1"/>
</dbReference>
<dbReference type="InterPro" id="IPR000297">
    <property type="entry name" value="PPIase_PpiC"/>
</dbReference>
<keyword evidence="1" id="KW-0697">Rotamase</keyword>
<evidence type="ECO:0000313" key="3">
    <source>
        <dbReference type="EMBL" id="MFD1294359.1"/>
    </source>
</evidence>
<dbReference type="InterPro" id="IPR027304">
    <property type="entry name" value="Trigger_fact/SurA_dom_sf"/>
</dbReference>
<evidence type="ECO:0000256" key="1">
    <source>
        <dbReference type="PROSITE-ProRule" id="PRU00278"/>
    </source>
</evidence>
<dbReference type="RefSeq" id="WP_386809546.1">
    <property type="nucleotide sequence ID" value="NZ_JBHTMV010000004.1"/>
</dbReference>
<dbReference type="InterPro" id="IPR046357">
    <property type="entry name" value="PPIase_dom_sf"/>
</dbReference>
<dbReference type="SUPFAM" id="SSF54534">
    <property type="entry name" value="FKBP-like"/>
    <property type="match status" value="2"/>
</dbReference>
<name>A0ABW3WPM2_9FLAO</name>
<dbReference type="GO" id="GO:0016853">
    <property type="term" value="F:isomerase activity"/>
    <property type="evidence" value="ECO:0007669"/>
    <property type="project" value="UniProtKB-KW"/>
</dbReference>
<reference evidence="4" key="1">
    <citation type="journal article" date="2019" name="Int. J. Syst. Evol. Microbiol.">
        <title>The Global Catalogue of Microorganisms (GCM) 10K type strain sequencing project: providing services to taxonomists for standard genome sequencing and annotation.</title>
        <authorList>
            <consortium name="The Broad Institute Genomics Platform"/>
            <consortium name="The Broad Institute Genome Sequencing Center for Infectious Disease"/>
            <person name="Wu L."/>
            <person name="Ma J."/>
        </authorList>
    </citation>
    <scope>NUCLEOTIDE SEQUENCE [LARGE SCALE GENOMIC DNA]</scope>
    <source>
        <strain evidence="4">CCUG 62221</strain>
    </source>
</reference>
<accession>A0ABW3WPM2</accession>
<sequence length="538" mass="62312">MKLKISLIFIVFISCSDIFSQQVSNVLFTIDNEPYYTSEFLKIYKKNSALLANSENKSIENYLDLYVAYKLKVREAKEFGFDTVEKFKKELKSYKEKLVLPYLKDEKVTKKLVKEAYNRLQTEVNASHILVFVKPNATPKDTLLAYQKIVAAKELISTGEEFSTVAKKYSEDPSVVQNGGEIGYFTALQMVYPFENVSYATKVNEVSEPFKTKFGYHILKVTNKRAAKGEIEVAHIMTNNTLPNAKQQIDSIYAVLLKDPAKFEMLAKDFSQDKSSSSKGGKLPKFGASKMVESFSDVAFSLENKGDLSKPFQTNYGWHIIKLLEKYPLQEFDEIENELLQKVENDSRSALIGKSVVDSLQQAYKVKVNLEAFNQFYVDDWKVTPEKFKQNLFNIENTQISQQEFISYLKLAPQTTIKSNFELFKQKEILNYFKVHIADTNEEFALIYKEFEEGMLLFEVLEKQVWEKSKDSLGLANFYDLHKVDTYNSKKFDDIRGIVISDYQNYLEKVWVEALYKKYEVLFNEKEKNSILNTKNIE</sequence>
<dbReference type="InterPro" id="IPR050245">
    <property type="entry name" value="PrsA_foldase"/>
</dbReference>
<dbReference type="PROSITE" id="PS50198">
    <property type="entry name" value="PPIC_PPIASE_2"/>
    <property type="match status" value="2"/>
</dbReference>
<gene>
    <name evidence="3" type="ORF">ACFQ5N_10975</name>
</gene>
<proteinExistence type="predicted"/>
<feature type="domain" description="PpiC" evidence="2">
    <location>
        <begin position="121"/>
        <end position="223"/>
    </location>
</feature>
<dbReference type="PROSITE" id="PS01096">
    <property type="entry name" value="PPIC_PPIASE_1"/>
    <property type="match status" value="1"/>
</dbReference>
<dbReference type="PROSITE" id="PS51257">
    <property type="entry name" value="PROKAR_LIPOPROTEIN"/>
    <property type="match status" value="1"/>
</dbReference>
<evidence type="ECO:0000259" key="2">
    <source>
        <dbReference type="PROSITE" id="PS50198"/>
    </source>
</evidence>
<dbReference type="PANTHER" id="PTHR47245">
    <property type="entry name" value="PEPTIDYLPROLYL ISOMERASE"/>
    <property type="match status" value="1"/>
</dbReference>
<keyword evidence="4" id="KW-1185">Reference proteome</keyword>
<dbReference type="Proteomes" id="UP001597241">
    <property type="component" value="Unassembled WGS sequence"/>
</dbReference>
<keyword evidence="1 3" id="KW-0413">Isomerase</keyword>
<dbReference type="PANTHER" id="PTHR47245:SF2">
    <property type="entry name" value="PEPTIDYL-PROLYL CIS-TRANS ISOMERASE HP_0175-RELATED"/>
    <property type="match status" value="1"/>
</dbReference>
<organism evidence="3 4">
    <name type="scientific">Lutibacter holmesii</name>
    <dbReference type="NCBI Taxonomy" id="1137985"/>
    <lineage>
        <taxon>Bacteria</taxon>
        <taxon>Pseudomonadati</taxon>
        <taxon>Bacteroidota</taxon>
        <taxon>Flavobacteriia</taxon>
        <taxon>Flavobacteriales</taxon>
        <taxon>Flavobacteriaceae</taxon>
        <taxon>Lutibacter</taxon>
    </lineage>
</organism>
<feature type="domain" description="PpiC" evidence="2">
    <location>
        <begin position="228"/>
        <end position="325"/>
    </location>
</feature>
<evidence type="ECO:0000313" key="4">
    <source>
        <dbReference type="Proteomes" id="UP001597241"/>
    </source>
</evidence>
<dbReference type="Gene3D" id="3.10.50.40">
    <property type="match status" value="2"/>
</dbReference>
<dbReference type="SUPFAM" id="SSF109998">
    <property type="entry name" value="Triger factor/SurA peptide-binding domain-like"/>
    <property type="match status" value="1"/>
</dbReference>
<dbReference type="EMBL" id="JBHTMV010000004">
    <property type="protein sequence ID" value="MFD1294359.1"/>
    <property type="molecule type" value="Genomic_DNA"/>
</dbReference>
<dbReference type="InterPro" id="IPR023058">
    <property type="entry name" value="PPIase_PpiC_CS"/>
</dbReference>